<evidence type="ECO:0008006" key="4">
    <source>
        <dbReference type="Google" id="ProtNLM"/>
    </source>
</evidence>
<proteinExistence type="predicted"/>
<reference evidence="2" key="2">
    <citation type="submission" date="2023-02" db="EMBL/GenBank/DDBJ databases">
        <authorList>
            <consortium name="DOE Joint Genome Institute"/>
            <person name="Mondo S.J."/>
            <person name="Chang Y."/>
            <person name="Wang Y."/>
            <person name="Ahrendt S."/>
            <person name="Andreopoulos W."/>
            <person name="Barry K."/>
            <person name="Beard J."/>
            <person name="Benny G.L."/>
            <person name="Blankenship S."/>
            <person name="Bonito G."/>
            <person name="Cuomo C."/>
            <person name="Desiro A."/>
            <person name="Gervers K.A."/>
            <person name="Hundley H."/>
            <person name="Kuo A."/>
            <person name="LaButti K."/>
            <person name="Lang B.F."/>
            <person name="Lipzen A."/>
            <person name="O'Donnell K."/>
            <person name="Pangilinan J."/>
            <person name="Reynolds N."/>
            <person name="Sandor L."/>
            <person name="Smith M.W."/>
            <person name="Tsang A."/>
            <person name="Grigoriev I.V."/>
            <person name="Stajich J.E."/>
            <person name="Spatafora J.W."/>
        </authorList>
    </citation>
    <scope>NUCLEOTIDE SEQUENCE</scope>
    <source>
        <strain evidence="2">RSA 2281</strain>
    </source>
</reference>
<protein>
    <recommendedName>
        <fullName evidence="4">Quinon protein alcohol dehydrogenase-like superfamily</fullName>
    </recommendedName>
</protein>
<dbReference type="InterPro" id="IPR011047">
    <property type="entry name" value="Quinoprotein_ADH-like_sf"/>
</dbReference>
<dbReference type="Gene3D" id="2.130.10.10">
    <property type="entry name" value="YVTN repeat-like/Quinoprotein amine dehydrogenase"/>
    <property type="match status" value="2"/>
</dbReference>
<sequence length="265" mass="28575">MLKSKEKQSSFCNDNDDDSFTSANIQGPLKSEDILVCSIGCKIFAVRKKDGSRIWKADAPTGGGMNEVVSVFITDNDKLIVGGGGRTACMNLFTGEKIWLNKMPGCGYDEVGVIATTSRVLPPRAQNEIRTDNDLPPAYEESSSSNQSKPSSVVISCTSGKCMAIDMATGAQIWLFPCPKGGYYIPVAILEPVSGNMSEQKVYVACGKWIYCLQARTGILEWSKPVSNMVQFLGGPVTLATAWSSRLSAESHTAFSQFPVAQAED</sequence>
<feature type="region of interest" description="Disordered" evidence="1">
    <location>
        <begin position="125"/>
        <end position="152"/>
    </location>
</feature>
<dbReference type="EMBL" id="JAIXMP010000009">
    <property type="protein sequence ID" value="KAI9268312.1"/>
    <property type="molecule type" value="Genomic_DNA"/>
</dbReference>
<accession>A0AAD5PFY4</accession>
<comment type="caution">
    <text evidence="2">The sequence shown here is derived from an EMBL/GenBank/DDBJ whole genome shotgun (WGS) entry which is preliminary data.</text>
</comment>
<dbReference type="PANTHER" id="PTHR34512:SF30">
    <property type="entry name" value="OUTER MEMBRANE PROTEIN ASSEMBLY FACTOR BAMB"/>
    <property type="match status" value="1"/>
</dbReference>
<name>A0AAD5PFY4_9FUNG</name>
<dbReference type="InterPro" id="IPR015943">
    <property type="entry name" value="WD40/YVTN_repeat-like_dom_sf"/>
</dbReference>
<organism evidence="2 3">
    <name type="scientific">Phascolomyces articulosus</name>
    <dbReference type="NCBI Taxonomy" id="60185"/>
    <lineage>
        <taxon>Eukaryota</taxon>
        <taxon>Fungi</taxon>
        <taxon>Fungi incertae sedis</taxon>
        <taxon>Mucoromycota</taxon>
        <taxon>Mucoromycotina</taxon>
        <taxon>Mucoromycetes</taxon>
        <taxon>Mucorales</taxon>
        <taxon>Lichtheimiaceae</taxon>
        <taxon>Phascolomyces</taxon>
    </lineage>
</organism>
<keyword evidence="3" id="KW-1185">Reference proteome</keyword>
<gene>
    <name evidence="2" type="ORF">BDA99DRAFT_505484</name>
</gene>
<feature type="compositionally biased region" description="Low complexity" evidence="1">
    <location>
        <begin position="142"/>
        <end position="152"/>
    </location>
</feature>
<dbReference type="Proteomes" id="UP001209540">
    <property type="component" value="Unassembled WGS sequence"/>
</dbReference>
<evidence type="ECO:0000313" key="3">
    <source>
        <dbReference type="Proteomes" id="UP001209540"/>
    </source>
</evidence>
<evidence type="ECO:0000313" key="2">
    <source>
        <dbReference type="EMBL" id="KAI9268312.1"/>
    </source>
</evidence>
<reference evidence="2" key="1">
    <citation type="journal article" date="2022" name="IScience">
        <title>Evolution of zygomycete secretomes and the origins of terrestrial fungal ecologies.</title>
        <authorList>
            <person name="Chang Y."/>
            <person name="Wang Y."/>
            <person name="Mondo S."/>
            <person name="Ahrendt S."/>
            <person name="Andreopoulos W."/>
            <person name="Barry K."/>
            <person name="Beard J."/>
            <person name="Benny G.L."/>
            <person name="Blankenship S."/>
            <person name="Bonito G."/>
            <person name="Cuomo C."/>
            <person name="Desiro A."/>
            <person name="Gervers K.A."/>
            <person name="Hundley H."/>
            <person name="Kuo A."/>
            <person name="LaButti K."/>
            <person name="Lang B.F."/>
            <person name="Lipzen A."/>
            <person name="O'Donnell K."/>
            <person name="Pangilinan J."/>
            <person name="Reynolds N."/>
            <person name="Sandor L."/>
            <person name="Smith M.E."/>
            <person name="Tsang A."/>
            <person name="Grigoriev I.V."/>
            <person name="Stajich J.E."/>
            <person name="Spatafora J.W."/>
        </authorList>
    </citation>
    <scope>NUCLEOTIDE SEQUENCE</scope>
    <source>
        <strain evidence="2">RSA 2281</strain>
    </source>
</reference>
<dbReference type="AlphaFoldDB" id="A0AAD5PFY4"/>
<evidence type="ECO:0000256" key="1">
    <source>
        <dbReference type="SAM" id="MobiDB-lite"/>
    </source>
</evidence>
<dbReference type="SUPFAM" id="SSF50998">
    <property type="entry name" value="Quinoprotein alcohol dehydrogenase-like"/>
    <property type="match status" value="1"/>
</dbReference>
<dbReference type="PANTHER" id="PTHR34512">
    <property type="entry name" value="CELL SURFACE PROTEIN"/>
    <property type="match status" value="1"/>
</dbReference>